<dbReference type="PANTHER" id="PTHR22904:SF523">
    <property type="entry name" value="STRESS-INDUCED-PHOSPHOPROTEIN 1"/>
    <property type="match status" value="1"/>
</dbReference>
<name>A0A4S2MUH1_9PEZI</name>
<proteinExistence type="predicted"/>
<dbReference type="InterPro" id="IPR019734">
    <property type="entry name" value="TPR_rpt"/>
</dbReference>
<feature type="repeat" description="TPR" evidence="3">
    <location>
        <begin position="40"/>
        <end position="73"/>
    </location>
</feature>
<sequence>MLPHRPPATESQIAEANALKEKGNTAFREKRAVELAPTWAKAYRRKASVLDAMKRYQEAKMMYEKALDVIPQDDTLDEAAQEKDAEEVLQMIATLYNKIDNKPKNPSSQVRAVLDTKHSPGLAVLREADRRLRAGEVIGAWPPIGTCARRLWLAEMQYHNAMIHLFEYETRPAPPGYPSEHPLIFGRLQTLEELTTALVEDSRVLRFDKTAMEKLELCLALEQMCRDAIGPNLSPSETIFAYNERLTNGPDPSWNGPQPMAKDGPKPMGWDYVRPALQLSIRSALMNGLLETAVRRKNPRFREGVQHLQRAAELIIEARKQWLDIDGGVRGRTLETTFLRQVQGYLGDALVTEYFILRDQNELGPQGRALLNKILEIGNWIVESVKAEPKPPRDPEQLARPTGEAVWWGHFYSHYASPLSKGYSLIGYAQSALAKDYEFIALKPSSGKPGPVAAEPRRLGLAACAFARSAAWAPVDDPHRCSDLWNAIMCMIERGGYFLADFECIRDMATKCPAHYTDFFPESIVPEEASGKIFASEVVGTVVGMPPNQICSPLVSWPEGTEKDMDIAAEVLEPWTKKIVTGKGGGLLAITDVIQQVWRQRVEDGESIDAIGCELVWNELEAELRTNWEDVWAEHLDQEMPTFTEEEDNNGSEVGSDELEFTRSVVGV</sequence>
<dbReference type="AlphaFoldDB" id="A0A4S2MUH1"/>
<dbReference type="EMBL" id="ML220126">
    <property type="protein sequence ID" value="TGZ80153.1"/>
    <property type="molecule type" value="Genomic_DNA"/>
</dbReference>
<dbReference type="InterPro" id="IPR011990">
    <property type="entry name" value="TPR-like_helical_dom_sf"/>
</dbReference>
<evidence type="ECO:0000256" key="1">
    <source>
        <dbReference type="ARBA" id="ARBA00022737"/>
    </source>
</evidence>
<evidence type="ECO:0000256" key="4">
    <source>
        <dbReference type="SAM" id="MobiDB-lite"/>
    </source>
</evidence>
<evidence type="ECO:0000256" key="2">
    <source>
        <dbReference type="ARBA" id="ARBA00022803"/>
    </source>
</evidence>
<dbReference type="OrthoDB" id="2335338at2759"/>
<dbReference type="GO" id="GO:0051879">
    <property type="term" value="F:Hsp90 protein binding"/>
    <property type="evidence" value="ECO:0007669"/>
    <property type="project" value="TreeGrafter"/>
</dbReference>
<keyword evidence="2 3" id="KW-0802">TPR repeat</keyword>
<dbReference type="InParanoid" id="A0A4S2MUH1"/>
<dbReference type="PROSITE" id="PS50005">
    <property type="entry name" value="TPR"/>
    <property type="match status" value="1"/>
</dbReference>
<dbReference type="Gene3D" id="1.25.40.10">
    <property type="entry name" value="Tetratricopeptide repeat domain"/>
    <property type="match status" value="1"/>
</dbReference>
<organism evidence="5 6">
    <name type="scientific">Ascodesmis nigricans</name>
    <dbReference type="NCBI Taxonomy" id="341454"/>
    <lineage>
        <taxon>Eukaryota</taxon>
        <taxon>Fungi</taxon>
        <taxon>Dikarya</taxon>
        <taxon>Ascomycota</taxon>
        <taxon>Pezizomycotina</taxon>
        <taxon>Pezizomycetes</taxon>
        <taxon>Pezizales</taxon>
        <taxon>Ascodesmidaceae</taxon>
        <taxon>Ascodesmis</taxon>
    </lineage>
</organism>
<feature type="region of interest" description="Disordered" evidence="4">
    <location>
        <begin position="643"/>
        <end position="668"/>
    </location>
</feature>
<dbReference type="SMART" id="SM00028">
    <property type="entry name" value="TPR"/>
    <property type="match status" value="1"/>
</dbReference>
<evidence type="ECO:0000256" key="3">
    <source>
        <dbReference type="PROSITE-ProRule" id="PRU00339"/>
    </source>
</evidence>
<keyword evidence="1" id="KW-0677">Repeat</keyword>
<evidence type="ECO:0000313" key="5">
    <source>
        <dbReference type="EMBL" id="TGZ80153.1"/>
    </source>
</evidence>
<protein>
    <submittedName>
        <fullName evidence="5">Uncharacterized protein</fullName>
    </submittedName>
</protein>
<dbReference type="PANTHER" id="PTHR22904">
    <property type="entry name" value="TPR REPEAT CONTAINING PROTEIN"/>
    <property type="match status" value="1"/>
</dbReference>
<reference evidence="5 6" key="1">
    <citation type="submission" date="2019-04" db="EMBL/GenBank/DDBJ databases">
        <title>Comparative genomics and transcriptomics to analyze fruiting body development in filamentous ascomycetes.</title>
        <authorList>
            <consortium name="DOE Joint Genome Institute"/>
            <person name="Lutkenhaus R."/>
            <person name="Traeger S."/>
            <person name="Breuer J."/>
            <person name="Kuo A."/>
            <person name="Lipzen A."/>
            <person name="Pangilinan J."/>
            <person name="Dilworth D."/>
            <person name="Sandor L."/>
            <person name="Poggeler S."/>
            <person name="Barry K."/>
            <person name="Grigoriev I.V."/>
            <person name="Nowrousian M."/>
        </authorList>
    </citation>
    <scope>NUCLEOTIDE SEQUENCE [LARGE SCALE GENOMIC DNA]</scope>
    <source>
        <strain evidence="5 6">CBS 389.68</strain>
    </source>
</reference>
<dbReference type="STRING" id="341454.A0A4S2MUH1"/>
<feature type="compositionally biased region" description="Acidic residues" evidence="4">
    <location>
        <begin position="644"/>
        <end position="659"/>
    </location>
</feature>
<accession>A0A4S2MUH1</accession>
<gene>
    <name evidence="5" type="ORF">EX30DRAFT_349613</name>
</gene>
<dbReference type="Proteomes" id="UP000298138">
    <property type="component" value="Unassembled WGS sequence"/>
</dbReference>
<dbReference type="SUPFAM" id="SSF48452">
    <property type="entry name" value="TPR-like"/>
    <property type="match status" value="1"/>
</dbReference>
<evidence type="ECO:0000313" key="6">
    <source>
        <dbReference type="Proteomes" id="UP000298138"/>
    </source>
</evidence>
<keyword evidence="6" id="KW-1185">Reference proteome</keyword>